<dbReference type="GO" id="GO:0032259">
    <property type="term" value="P:methylation"/>
    <property type="evidence" value="ECO:0007669"/>
    <property type="project" value="UniProtKB-KW"/>
</dbReference>
<protein>
    <recommendedName>
        <fullName evidence="4">SET domain-containing protein</fullName>
    </recommendedName>
</protein>
<evidence type="ECO:0000256" key="3">
    <source>
        <dbReference type="ARBA" id="ARBA00022691"/>
    </source>
</evidence>
<dbReference type="Gene3D" id="3.90.1410.10">
    <property type="entry name" value="set domain protein methyltransferase, domain 1"/>
    <property type="match status" value="1"/>
</dbReference>
<dbReference type="FunFam" id="3.90.1410.10:FF:000009">
    <property type="entry name" value="Histone-lysine N-methyltransferase setd3"/>
    <property type="match status" value="1"/>
</dbReference>
<dbReference type="Pfam" id="PF00856">
    <property type="entry name" value="SET"/>
    <property type="match status" value="1"/>
</dbReference>
<dbReference type="PANTHER" id="PTHR13271:SF116">
    <property type="entry name" value="F21J9.27"/>
    <property type="match status" value="1"/>
</dbReference>
<name>A0AAV7G0F5_DENCH</name>
<organism evidence="5 6">
    <name type="scientific">Dendrobium chrysotoxum</name>
    <name type="common">Orchid</name>
    <dbReference type="NCBI Taxonomy" id="161865"/>
    <lineage>
        <taxon>Eukaryota</taxon>
        <taxon>Viridiplantae</taxon>
        <taxon>Streptophyta</taxon>
        <taxon>Embryophyta</taxon>
        <taxon>Tracheophyta</taxon>
        <taxon>Spermatophyta</taxon>
        <taxon>Magnoliopsida</taxon>
        <taxon>Liliopsida</taxon>
        <taxon>Asparagales</taxon>
        <taxon>Orchidaceae</taxon>
        <taxon>Epidendroideae</taxon>
        <taxon>Malaxideae</taxon>
        <taxon>Dendrobiinae</taxon>
        <taxon>Dendrobium</taxon>
    </lineage>
</organism>
<dbReference type="PROSITE" id="PS50280">
    <property type="entry name" value="SET"/>
    <property type="match status" value="1"/>
</dbReference>
<keyword evidence="3" id="KW-0949">S-adenosyl-L-methionine</keyword>
<comment type="caution">
    <text evidence="5">The sequence shown here is derived from an EMBL/GenBank/DDBJ whole genome shotgun (WGS) entry which is preliminary data.</text>
</comment>
<reference evidence="5 6" key="1">
    <citation type="journal article" date="2021" name="Hortic Res">
        <title>Chromosome-scale assembly of the Dendrobium chrysotoxum genome enhances the understanding of orchid evolution.</title>
        <authorList>
            <person name="Zhang Y."/>
            <person name="Zhang G.Q."/>
            <person name="Zhang D."/>
            <person name="Liu X.D."/>
            <person name="Xu X.Y."/>
            <person name="Sun W.H."/>
            <person name="Yu X."/>
            <person name="Zhu X."/>
            <person name="Wang Z.W."/>
            <person name="Zhao X."/>
            <person name="Zhong W.Y."/>
            <person name="Chen H."/>
            <person name="Yin W.L."/>
            <person name="Huang T."/>
            <person name="Niu S.C."/>
            <person name="Liu Z.J."/>
        </authorList>
    </citation>
    <scope>NUCLEOTIDE SEQUENCE [LARGE SCALE GENOMIC DNA]</scope>
    <source>
        <strain evidence="5">Lindl</strain>
    </source>
</reference>
<dbReference type="Pfam" id="PF09273">
    <property type="entry name" value="Rubis-subs-bind"/>
    <property type="match status" value="1"/>
</dbReference>
<evidence type="ECO:0000259" key="4">
    <source>
        <dbReference type="PROSITE" id="PS50280"/>
    </source>
</evidence>
<keyword evidence="1" id="KW-0489">Methyltransferase</keyword>
<keyword evidence="2" id="KW-0808">Transferase</keyword>
<proteinExistence type="predicted"/>
<dbReference type="InterPro" id="IPR050600">
    <property type="entry name" value="SETD3_SETD6_MTase"/>
</dbReference>
<dbReference type="EMBL" id="JAGFBR010000018">
    <property type="protein sequence ID" value="KAH0449741.1"/>
    <property type="molecule type" value="Genomic_DNA"/>
</dbReference>
<dbReference type="PANTHER" id="PTHR13271">
    <property type="entry name" value="UNCHARACTERIZED PUTATIVE METHYLTRANSFERASE"/>
    <property type="match status" value="1"/>
</dbReference>
<evidence type="ECO:0000313" key="5">
    <source>
        <dbReference type="EMBL" id="KAH0449741.1"/>
    </source>
</evidence>
<evidence type="ECO:0000313" key="6">
    <source>
        <dbReference type="Proteomes" id="UP000775213"/>
    </source>
</evidence>
<dbReference type="SUPFAM" id="SSF82199">
    <property type="entry name" value="SET domain"/>
    <property type="match status" value="1"/>
</dbReference>
<evidence type="ECO:0000256" key="2">
    <source>
        <dbReference type="ARBA" id="ARBA00022679"/>
    </source>
</evidence>
<dbReference type="AlphaFoldDB" id="A0AAV7G0F5"/>
<dbReference type="InterPro" id="IPR046341">
    <property type="entry name" value="SET_dom_sf"/>
</dbReference>
<dbReference type="SMART" id="SM00317">
    <property type="entry name" value="SET"/>
    <property type="match status" value="1"/>
</dbReference>
<dbReference type="SUPFAM" id="SSF81822">
    <property type="entry name" value="RuBisCo LSMT C-terminal, substrate-binding domain"/>
    <property type="match status" value="1"/>
</dbReference>
<dbReference type="InterPro" id="IPR001214">
    <property type="entry name" value="SET_dom"/>
</dbReference>
<evidence type="ECO:0000256" key="1">
    <source>
        <dbReference type="ARBA" id="ARBA00022603"/>
    </source>
</evidence>
<accession>A0AAV7G0F5</accession>
<feature type="domain" description="SET" evidence="4">
    <location>
        <begin position="132"/>
        <end position="371"/>
    </location>
</feature>
<dbReference type="Gene3D" id="3.90.1420.10">
    <property type="entry name" value="Rubisco LSMT, substrate-binding domain"/>
    <property type="match status" value="1"/>
</dbReference>
<dbReference type="InterPro" id="IPR015353">
    <property type="entry name" value="Rubisco_LSMT_subst-bd"/>
</dbReference>
<dbReference type="GO" id="GO:0016279">
    <property type="term" value="F:protein-lysine N-methyltransferase activity"/>
    <property type="evidence" value="ECO:0007669"/>
    <property type="project" value="TreeGrafter"/>
</dbReference>
<keyword evidence="6" id="KW-1185">Reference proteome</keyword>
<dbReference type="CDD" id="cd10527">
    <property type="entry name" value="SET_LSMT"/>
    <property type="match status" value="1"/>
</dbReference>
<dbReference type="InterPro" id="IPR036464">
    <property type="entry name" value="Rubisco_LSMT_subst-bd_sf"/>
</dbReference>
<gene>
    <name evidence="5" type="ORF">IEQ34_020433</name>
</gene>
<dbReference type="Proteomes" id="UP000775213">
    <property type="component" value="Unassembled WGS sequence"/>
</dbReference>
<sequence>MEYLVTICMSCGGILFILPTIKHIQITTPWLARRVNLSHIMSSPGQPVLASYRQFRFILGSSMISSFTLHPQAMSSFAAWRMLNAAVDFTTSSMKSMAHRRLLTCSASSSRLVLHPPDLVQWVHREGGFVHPKLRIANQGSDGLGVSSLSEIPAGADLITLPSHIPLRFQRSDEPDERDSALAQLSGKIPGVNTLWGACDRGTLDNAIGAEERATVNSFWWPYISNLPETYSVPIFFSGEDMKNLQYIPLVYQVNKRCCFLLEFEKEVKTILETVETKHHPFGGQDVNASSLGWAMSAVSSRAFCLHGEVLSNGQKRDIHMLLPFIDMCNHSFQPNAKIVQEQEKGSSKMSVKVVAETQIAQNSPILLNYGCLSNDLFLLDYGFVIPSNPFDHVELKYDGILLDAAGIAAGLSSPSFSSPTQWQQEILCQLNLLGDGAITKVNLGGSGVIDGRLLAALRVLLASNKEIVQNLDLDTLMTLSEKAPLGISIEISALRIIIALCVVALEHFPTKIMQDESILKGNISTSMQLAVQFRMQKKLVIIDVMRKLSHRIKILSKEKSAA</sequence>